<evidence type="ECO:0000256" key="1">
    <source>
        <dbReference type="SAM" id="MobiDB-lite"/>
    </source>
</evidence>
<dbReference type="AlphaFoldDB" id="A0A915EAZ4"/>
<feature type="region of interest" description="Disordered" evidence="1">
    <location>
        <begin position="291"/>
        <end position="310"/>
    </location>
</feature>
<dbReference type="Proteomes" id="UP000887574">
    <property type="component" value="Unplaced"/>
</dbReference>
<dbReference type="WBParaSite" id="jg4739">
    <property type="protein sequence ID" value="jg4739"/>
    <property type="gene ID" value="jg4739"/>
</dbReference>
<feature type="region of interest" description="Disordered" evidence="1">
    <location>
        <begin position="1"/>
        <end position="63"/>
    </location>
</feature>
<name>A0A915EAZ4_9BILA</name>
<evidence type="ECO:0000313" key="2">
    <source>
        <dbReference type="Proteomes" id="UP000887574"/>
    </source>
</evidence>
<evidence type="ECO:0000313" key="3">
    <source>
        <dbReference type="WBParaSite" id="jg4739"/>
    </source>
</evidence>
<protein>
    <submittedName>
        <fullName evidence="3">Uncharacterized protein</fullName>
    </submittedName>
</protein>
<keyword evidence="2" id="KW-1185">Reference proteome</keyword>
<reference evidence="3" key="1">
    <citation type="submission" date="2022-11" db="UniProtKB">
        <authorList>
            <consortium name="WormBaseParasite"/>
        </authorList>
    </citation>
    <scope>IDENTIFICATION</scope>
</reference>
<accession>A0A915EAZ4</accession>
<proteinExistence type="predicted"/>
<feature type="compositionally biased region" description="Basic and acidic residues" evidence="1">
    <location>
        <begin position="21"/>
        <end position="52"/>
    </location>
</feature>
<sequence length="310" mass="33920">MGTDQGKAAQARDKAKKQRKYQAEDKKSLADYAKTESENRKNTAKSPDDIKAATDTQTKADVASKNIETSKSKAVEGIKKIQTEIDSAYEAFYKADLVADSVMAARKIDEDGSETKKKAEEIKLEADKVKKEAEGAQRIANSFSTIPAKISSAKDALVKAKNIQSKARNLEFEAQEYQNWAAKIKEAADKISPTTLKATTAKDKAGQAESIFKELLSTTTGTEGDITTSLKKANDAVEKSSKALAPLLAAETETKAKNMAVLVVQKVVKELQEAADQEYLVNMQQIEKEEEEAGVRTQQQLLQQEAPKLQ</sequence>
<organism evidence="2 3">
    <name type="scientific">Ditylenchus dipsaci</name>
    <dbReference type="NCBI Taxonomy" id="166011"/>
    <lineage>
        <taxon>Eukaryota</taxon>
        <taxon>Metazoa</taxon>
        <taxon>Ecdysozoa</taxon>
        <taxon>Nematoda</taxon>
        <taxon>Chromadorea</taxon>
        <taxon>Rhabditida</taxon>
        <taxon>Tylenchina</taxon>
        <taxon>Tylenchomorpha</taxon>
        <taxon>Sphaerularioidea</taxon>
        <taxon>Anguinidae</taxon>
        <taxon>Anguininae</taxon>
        <taxon>Ditylenchus</taxon>
    </lineage>
</organism>